<evidence type="ECO:0000256" key="1">
    <source>
        <dbReference type="SAM" id="MobiDB-lite"/>
    </source>
</evidence>
<evidence type="ECO:0000313" key="2">
    <source>
        <dbReference type="EMBL" id="RLJ36253.1"/>
    </source>
</evidence>
<protein>
    <submittedName>
        <fullName evidence="2">Uncharacterized protein</fullName>
    </submittedName>
</protein>
<proteinExistence type="predicted"/>
<keyword evidence="3" id="KW-1185">Reference proteome</keyword>
<evidence type="ECO:0000313" key="3">
    <source>
        <dbReference type="Proteomes" id="UP000269157"/>
    </source>
</evidence>
<dbReference type="AlphaFoldDB" id="A0A497VHU1"/>
<reference evidence="2 3" key="1">
    <citation type="submission" date="2018-10" db="EMBL/GenBank/DDBJ databases">
        <title>Genomic Encyclopedia of Archaeal and Bacterial Type Strains, Phase II (KMG-II): from individual species to whole genera.</title>
        <authorList>
            <person name="Goeker M."/>
        </authorList>
    </citation>
    <scope>NUCLEOTIDE SEQUENCE [LARGE SCALE GENOMIC DNA]</scope>
    <source>
        <strain evidence="2 3">DSM 29466</strain>
    </source>
</reference>
<feature type="compositionally biased region" description="Basic residues" evidence="1">
    <location>
        <begin position="377"/>
        <end position="404"/>
    </location>
</feature>
<feature type="region of interest" description="Disordered" evidence="1">
    <location>
        <begin position="1"/>
        <end position="33"/>
    </location>
</feature>
<feature type="region of interest" description="Disordered" evidence="1">
    <location>
        <begin position="373"/>
        <end position="438"/>
    </location>
</feature>
<comment type="caution">
    <text evidence="2">The sequence shown here is derived from an EMBL/GenBank/DDBJ whole genome shotgun (WGS) entry which is preliminary data.</text>
</comment>
<accession>A0A497VHU1</accession>
<feature type="compositionally biased region" description="Polar residues" evidence="1">
    <location>
        <begin position="407"/>
        <end position="419"/>
    </location>
</feature>
<name>A0A497VHU1_9RHOB</name>
<gene>
    <name evidence="2" type="ORF">BCF46_3835</name>
</gene>
<dbReference type="EMBL" id="RCCE01000009">
    <property type="protein sequence ID" value="RLJ36253.1"/>
    <property type="molecule type" value="Genomic_DNA"/>
</dbReference>
<organism evidence="2 3">
    <name type="scientific">Litoreibacter meonggei</name>
    <dbReference type="NCBI Taxonomy" id="1049199"/>
    <lineage>
        <taxon>Bacteria</taxon>
        <taxon>Pseudomonadati</taxon>
        <taxon>Pseudomonadota</taxon>
        <taxon>Alphaproteobacteria</taxon>
        <taxon>Rhodobacterales</taxon>
        <taxon>Roseobacteraceae</taxon>
        <taxon>Litoreibacter</taxon>
    </lineage>
</organism>
<sequence length="457" mass="50984">MSSPRPKPDIRQDGRLRRPNLRLEFDRNSGEGTSERRIFDPIYCNEYWHIGAKLTGHNHYPGCNCGWCLGGGNQNGGGVPAAPVTKPLRPVYSEYEKHQATQTLKGYGATSYSRCFVNPNASCPVCGQPVYFYANQHGSRVFFDELGKPWAKHPCTDNGGAASGSARLRPSSRKLADIKKILGAEQKIDQRILPVGRKARRNSWNLAVVVEVQFADFGMEVQVEDLSTENHQKYRFFIYCDQPLLAEGDLVSRRRETFSFLHPSSLEEIEVVNGDRLVDFEALEKDIDPSIVPLVVSELMPSERRHFGSGSGGTAKILGTLRSVLKDFAKKRIVGAKLVSHYLNETGRVTADGSPWTPRLAFFLIALSGVSQEKPDRQKKRNTGGKLQKARRPQPHARAKKHPRSSGPLSGNSVSQPANKTHKRRSEPAPRLSTDVDEWARMLSRLGRVSRMDDEGL</sequence>
<dbReference type="Proteomes" id="UP000269157">
    <property type="component" value="Unassembled WGS sequence"/>
</dbReference>